<name>A0A5B6VBP7_9ROSI</name>
<dbReference type="EMBL" id="SMMG02000007">
    <property type="protein sequence ID" value="KAA3466630.1"/>
    <property type="molecule type" value="Genomic_DNA"/>
</dbReference>
<organism evidence="2 3">
    <name type="scientific">Gossypium australe</name>
    <dbReference type="NCBI Taxonomy" id="47621"/>
    <lineage>
        <taxon>Eukaryota</taxon>
        <taxon>Viridiplantae</taxon>
        <taxon>Streptophyta</taxon>
        <taxon>Embryophyta</taxon>
        <taxon>Tracheophyta</taxon>
        <taxon>Spermatophyta</taxon>
        <taxon>Magnoliopsida</taxon>
        <taxon>eudicotyledons</taxon>
        <taxon>Gunneridae</taxon>
        <taxon>Pentapetalae</taxon>
        <taxon>rosids</taxon>
        <taxon>malvids</taxon>
        <taxon>Malvales</taxon>
        <taxon>Malvaceae</taxon>
        <taxon>Malvoideae</taxon>
        <taxon>Gossypium</taxon>
    </lineage>
</organism>
<evidence type="ECO:0000256" key="1">
    <source>
        <dbReference type="SAM" id="MobiDB-lite"/>
    </source>
</evidence>
<gene>
    <name evidence="2" type="ORF">EPI10_001709</name>
</gene>
<proteinExistence type="predicted"/>
<reference evidence="3" key="1">
    <citation type="journal article" date="2019" name="Plant Biotechnol. J.">
        <title>Genome sequencing of the Australian wild diploid species Gossypium australe highlights disease resistance and delayed gland morphogenesis.</title>
        <authorList>
            <person name="Cai Y."/>
            <person name="Cai X."/>
            <person name="Wang Q."/>
            <person name="Wang P."/>
            <person name="Zhang Y."/>
            <person name="Cai C."/>
            <person name="Xu Y."/>
            <person name="Wang K."/>
            <person name="Zhou Z."/>
            <person name="Wang C."/>
            <person name="Geng S."/>
            <person name="Li B."/>
            <person name="Dong Q."/>
            <person name="Hou Y."/>
            <person name="Wang H."/>
            <person name="Ai P."/>
            <person name="Liu Z."/>
            <person name="Yi F."/>
            <person name="Sun M."/>
            <person name="An G."/>
            <person name="Cheng J."/>
            <person name="Zhang Y."/>
            <person name="Shi Q."/>
            <person name="Xie Y."/>
            <person name="Shi X."/>
            <person name="Chang Y."/>
            <person name="Huang F."/>
            <person name="Chen Y."/>
            <person name="Hong S."/>
            <person name="Mi L."/>
            <person name="Sun Q."/>
            <person name="Zhang L."/>
            <person name="Zhou B."/>
            <person name="Peng R."/>
            <person name="Zhang X."/>
            <person name="Liu F."/>
        </authorList>
    </citation>
    <scope>NUCLEOTIDE SEQUENCE [LARGE SCALE GENOMIC DNA]</scope>
    <source>
        <strain evidence="3">cv. PA1801</strain>
    </source>
</reference>
<protein>
    <submittedName>
        <fullName evidence="2">Chaperone surA</fullName>
    </submittedName>
</protein>
<sequence length="115" mass="12883">MDPDQTAADDAASNALAPAQGTAPMQSGPETRGQGEEAREAFLQIMSNWYRCSENNQAPIDKIQKYGAEKFRANIDDDPERAEFWLENSMRVFDELFCTPEESLKCTMSLLRDSA</sequence>
<keyword evidence="3" id="KW-1185">Reference proteome</keyword>
<dbReference type="Proteomes" id="UP000325315">
    <property type="component" value="Unassembled WGS sequence"/>
</dbReference>
<feature type="region of interest" description="Disordered" evidence="1">
    <location>
        <begin position="1"/>
        <end position="37"/>
    </location>
</feature>
<accession>A0A5B6VBP7</accession>
<comment type="caution">
    <text evidence="2">The sequence shown here is derived from an EMBL/GenBank/DDBJ whole genome shotgun (WGS) entry which is preliminary data.</text>
</comment>
<evidence type="ECO:0000313" key="3">
    <source>
        <dbReference type="Proteomes" id="UP000325315"/>
    </source>
</evidence>
<dbReference type="OrthoDB" id="2272416at2759"/>
<evidence type="ECO:0000313" key="2">
    <source>
        <dbReference type="EMBL" id="KAA3466630.1"/>
    </source>
</evidence>
<feature type="compositionally biased region" description="Low complexity" evidence="1">
    <location>
        <begin position="1"/>
        <end position="19"/>
    </location>
</feature>
<dbReference type="AlphaFoldDB" id="A0A5B6VBP7"/>